<dbReference type="InterPro" id="IPR045569">
    <property type="entry name" value="Metalloprtase-TldD/E_C"/>
</dbReference>
<dbReference type="PANTHER" id="PTHR43666">
    <property type="entry name" value="TLDD PROTEIN"/>
    <property type="match status" value="1"/>
</dbReference>
<accession>A0ABV7H602</accession>
<proteinExistence type="predicted"/>
<dbReference type="InterPro" id="IPR036059">
    <property type="entry name" value="TldD/PmbA_sf"/>
</dbReference>
<reference evidence="3" key="1">
    <citation type="journal article" date="2019" name="Int. J. Syst. Evol. Microbiol.">
        <title>The Global Catalogue of Microorganisms (GCM) 10K type strain sequencing project: providing services to taxonomists for standard genome sequencing and annotation.</title>
        <authorList>
            <consortium name="The Broad Institute Genomics Platform"/>
            <consortium name="The Broad Institute Genome Sequencing Center for Infectious Disease"/>
            <person name="Wu L."/>
            <person name="Ma J."/>
        </authorList>
    </citation>
    <scope>NUCLEOTIDE SEQUENCE [LARGE SCALE GENOMIC DNA]</scope>
    <source>
        <strain evidence="3">KCTC 52168</strain>
    </source>
</reference>
<gene>
    <name evidence="2" type="ORF">ACFOEN_15860</name>
</gene>
<feature type="domain" description="Metalloprotease TldD/E C-terminal" evidence="1">
    <location>
        <begin position="229"/>
        <end position="451"/>
    </location>
</feature>
<dbReference type="EMBL" id="JBHRTI010000010">
    <property type="protein sequence ID" value="MFC3149102.1"/>
    <property type="molecule type" value="Genomic_DNA"/>
</dbReference>
<dbReference type="Proteomes" id="UP001595556">
    <property type="component" value="Unassembled WGS sequence"/>
</dbReference>
<sequence length="454" mass="48846">MSEHDPMNPSAMDLLQPEFLKLAERICTATPGADRVTLYLNAEDSDFIRFNRAAVRQITRVAQRYATVAVIHGQRRAESTITLTGDLAADTDSLLAERAQLLGDLPAVPEDPHLLLPDSIEGTSRHDHGGVPAATEVVDAVLTHAQGTDFVGFYQGGAVVRAFADSRGQRNWHKVDSFHFDWCLYHAADKAVKTGYSGTHWDSAEFGRRVAAARERLALLARPVKTLSPGAYRTYFTPVAMTELLGTLSWGGFGLKAARTATSTLVKLQRGEAAMSPDVQLAERTAAGIAPRFSALGFVKPDATALVDGGKVAGQLVSPRSAREYGVATTGANGNESPESLSLAAGTLPEADVLKTLGTGIYVSNLWYLNYSDRQACRMTGMTRFACFWVENGELVAPLSVMRFDDSFLRMFGDGLVALTDTAELIPESGTYGSRQLASITTPGALVEGFNLVL</sequence>
<evidence type="ECO:0000313" key="3">
    <source>
        <dbReference type="Proteomes" id="UP001595556"/>
    </source>
</evidence>
<dbReference type="RefSeq" id="WP_377305605.1">
    <property type="nucleotide sequence ID" value="NZ_CP180191.1"/>
</dbReference>
<dbReference type="SUPFAM" id="SSF111283">
    <property type="entry name" value="Putative modulator of DNA gyrase, PmbA/TldD"/>
    <property type="match status" value="1"/>
</dbReference>
<keyword evidence="3" id="KW-1185">Reference proteome</keyword>
<dbReference type="PANTHER" id="PTHR43666:SF1">
    <property type="entry name" value="CONSERVED PROTEIN"/>
    <property type="match status" value="1"/>
</dbReference>
<dbReference type="Pfam" id="PF19289">
    <property type="entry name" value="PmbA_TldD_3rd"/>
    <property type="match status" value="1"/>
</dbReference>
<name>A0ABV7H602_9BURK</name>
<comment type="caution">
    <text evidence="2">The sequence shown here is derived from an EMBL/GenBank/DDBJ whole genome shotgun (WGS) entry which is preliminary data.</text>
</comment>
<evidence type="ECO:0000259" key="1">
    <source>
        <dbReference type="Pfam" id="PF19289"/>
    </source>
</evidence>
<evidence type="ECO:0000313" key="2">
    <source>
        <dbReference type="EMBL" id="MFC3149102.1"/>
    </source>
</evidence>
<protein>
    <submittedName>
        <fullName evidence="2">TldD/PmbA family protein</fullName>
    </submittedName>
</protein>
<organism evidence="2 3">
    <name type="scientific">Piscinibacterium candidicorallinum</name>
    <dbReference type="NCBI Taxonomy" id="1793872"/>
    <lineage>
        <taxon>Bacteria</taxon>
        <taxon>Pseudomonadati</taxon>
        <taxon>Pseudomonadota</taxon>
        <taxon>Betaproteobacteria</taxon>
        <taxon>Burkholderiales</taxon>
        <taxon>Piscinibacterium</taxon>
    </lineage>
</organism>